<dbReference type="SMART" id="SM00589">
    <property type="entry name" value="PRY"/>
    <property type="match status" value="1"/>
</dbReference>
<evidence type="ECO:0000313" key="3">
    <source>
        <dbReference type="Proteomes" id="UP001529510"/>
    </source>
</evidence>
<dbReference type="InterPro" id="IPR006574">
    <property type="entry name" value="PRY"/>
</dbReference>
<dbReference type="SUPFAM" id="SSF49899">
    <property type="entry name" value="Concanavalin A-like lectins/glucanases"/>
    <property type="match status" value="1"/>
</dbReference>
<feature type="domain" description="SPRY-associated" evidence="1">
    <location>
        <begin position="52"/>
        <end position="101"/>
    </location>
</feature>
<evidence type="ECO:0000259" key="1">
    <source>
        <dbReference type="SMART" id="SM00589"/>
    </source>
</evidence>
<name>A0ABD0RKU6_CIRMR</name>
<feature type="non-terminal residue" evidence="2">
    <location>
        <position position="1"/>
    </location>
</feature>
<dbReference type="PRINTS" id="PR01407">
    <property type="entry name" value="BUTYPHLNCDUF"/>
</dbReference>
<dbReference type="Gene3D" id="2.60.120.920">
    <property type="match status" value="1"/>
</dbReference>
<comment type="caution">
    <text evidence="2">The sequence shown here is derived from an EMBL/GenBank/DDBJ whole genome shotgun (WGS) entry which is preliminary data.</text>
</comment>
<dbReference type="Proteomes" id="UP001529510">
    <property type="component" value="Unassembled WGS sequence"/>
</dbReference>
<accession>A0ABD0RKU6</accession>
<dbReference type="InterPro" id="IPR003879">
    <property type="entry name" value="Butyrophylin_SPRY"/>
</dbReference>
<organism evidence="2 3">
    <name type="scientific">Cirrhinus mrigala</name>
    <name type="common">Mrigala</name>
    <dbReference type="NCBI Taxonomy" id="683832"/>
    <lineage>
        <taxon>Eukaryota</taxon>
        <taxon>Metazoa</taxon>
        <taxon>Chordata</taxon>
        <taxon>Craniata</taxon>
        <taxon>Vertebrata</taxon>
        <taxon>Euteleostomi</taxon>
        <taxon>Actinopterygii</taxon>
        <taxon>Neopterygii</taxon>
        <taxon>Teleostei</taxon>
        <taxon>Ostariophysi</taxon>
        <taxon>Cypriniformes</taxon>
        <taxon>Cyprinidae</taxon>
        <taxon>Labeoninae</taxon>
        <taxon>Labeonini</taxon>
        <taxon>Cirrhinus</taxon>
    </lineage>
</organism>
<sequence length="102" mass="11695">QISQPDPQTPSGALIHVPRYLGNLPFRVWKKMQDIVHNSESREHLFTRSLHEPPVILDPNTAHRDLVLSDDLTSLRNSDNNQPVPDNPERFDWVLTQEHTAG</sequence>
<keyword evidence="3" id="KW-1185">Reference proteome</keyword>
<dbReference type="InterPro" id="IPR043136">
    <property type="entry name" value="B30.2/SPRY_sf"/>
</dbReference>
<evidence type="ECO:0000313" key="2">
    <source>
        <dbReference type="EMBL" id="KAL0199139.1"/>
    </source>
</evidence>
<gene>
    <name evidence="2" type="ORF">M9458_007679</name>
</gene>
<feature type="non-terminal residue" evidence="2">
    <location>
        <position position="102"/>
    </location>
</feature>
<reference evidence="2 3" key="1">
    <citation type="submission" date="2024-05" db="EMBL/GenBank/DDBJ databases">
        <title>Genome sequencing and assembly of Indian major carp, Cirrhinus mrigala (Hamilton, 1822).</title>
        <authorList>
            <person name="Mohindra V."/>
            <person name="Chowdhury L.M."/>
            <person name="Lal K."/>
            <person name="Jena J.K."/>
        </authorList>
    </citation>
    <scope>NUCLEOTIDE SEQUENCE [LARGE SCALE GENOMIC DNA]</scope>
    <source>
        <strain evidence="2">CM1030</strain>
        <tissue evidence="2">Blood</tissue>
    </source>
</reference>
<dbReference type="AlphaFoldDB" id="A0ABD0RKU6"/>
<dbReference type="InterPro" id="IPR013320">
    <property type="entry name" value="ConA-like_dom_sf"/>
</dbReference>
<proteinExistence type="predicted"/>
<dbReference type="EMBL" id="JAMKFB020000003">
    <property type="protein sequence ID" value="KAL0199139.1"/>
    <property type="molecule type" value="Genomic_DNA"/>
</dbReference>
<protein>
    <recommendedName>
        <fullName evidence="1">SPRY-associated domain-containing protein</fullName>
    </recommendedName>
</protein>
<dbReference type="Pfam" id="PF13765">
    <property type="entry name" value="PRY"/>
    <property type="match status" value="1"/>
</dbReference>